<evidence type="ECO:0000259" key="4">
    <source>
        <dbReference type="SMART" id="SM00822"/>
    </source>
</evidence>
<evidence type="ECO:0000313" key="5">
    <source>
        <dbReference type="EMBL" id="OBZ92138.1"/>
    </source>
</evidence>
<dbReference type="InterPro" id="IPR057326">
    <property type="entry name" value="KR_dom"/>
</dbReference>
<keyword evidence="2" id="KW-0560">Oxidoreductase</keyword>
<dbReference type="PRINTS" id="PR00081">
    <property type="entry name" value="GDHRDH"/>
</dbReference>
<feature type="domain" description="Ketoreductase" evidence="4">
    <location>
        <begin position="7"/>
        <end position="187"/>
    </location>
</feature>
<dbReference type="RefSeq" id="WP_068959043.1">
    <property type="nucleotide sequence ID" value="NZ_LGLV01000023.1"/>
</dbReference>
<comment type="caution">
    <text evidence="5">The sequence shown here is derived from an EMBL/GenBank/DDBJ whole genome shotgun (WGS) entry which is preliminary data.</text>
</comment>
<dbReference type="SUPFAM" id="SSF51735">
    <property type="entry name" value="NAD(P)-binding Rossmann-fold domains"/>
    <property type="match status" value="1"/>
</dbReference>
<organism evidence="5 6">
    <name type="scientific">Pararhizobium polonicum</name>
    <dbReference type="NCBI Taxonomy" id="1612624"/>
    <lineage>
        <taxon>Bacteria</taxon>
        <taxon>Pseudomonadati</taxon>
        <taxon>Pseudomonadota</taxon>
        <taxon>Alphaproteobacteria</taxon>
        <taxon>Hyphomicrobiales</taxon>
        <taxon>Rhizobiaceae</taxon>
        <taxon>Rhizobium/Agrobacterium group</taxon>
        <taxon>Pararhizobium</taxon>
    </lineage>
</organism>
<reference evidence="5 6" key="1">
    <citation type="journal article" date="2016" name="Syst. Appl. Microbiol.">
        <title>Pararhizobium polonicum sp. nov. isolated from tumors on stone fruit rootstocks.</title>
        <authorList>
            <person name="Pulawska J."/>
            <person name="Kuzmanovic N."/>
            <person name="Willems A."/>
            <person name="Pothier J.F."/>
        </authorList>
    </citation>
    <scope>NUCLEOTIDE SEQUENCE [LARGE SCALE GENOMIC DNA]</scope>
    <source>
        <strain evidence="5 6">F5.1</strain>
    </source>
</reference>
<keyword evidence="6" id="KW-1185">Reference proteome</keyword>
<accession>A0A1C7NT11</accession>
<sequence length="249" mass="25839">MAKFDGKVVVITGGASGIGAASAQAFAAEGARVAILDRTLGGATRETSDTRMHEVCDVCNESAVERAFDLIMERWGAIDIVVHSAAALGGSGPFQDLTLATWKKYIDTNLTGSFLVCRAAARRMIEQGTKGRIILIGSVNSFAAERHAAPYVASKGGVRLLTKAAAVDLAPFEITVNMVAPGPVTTPATEGNFETDATRQVFARVLPGGKPGMPGDIAAAVLFLASPESRFITGTDIIADGGMSAQILN</sequence>
<dbReference type="Proteomes" id="UP000093111">
    <property type="component" value="Unassembled WGS sequence"/>
</dbReference>
<dbReference type="Pfam" id="PF13561">
    <property type="entry name" value="adh_short_C2"/>
    <property type="match status" value="1"/>
</dbReference>
<protein>
    <recommendedName>
        <fullName evidence="4">Ketoreductase domain-containing protein</fullName>
    </recommendedName>
</protein>
<dbReference type="GO" id="GO:0016491">
    <property type="term" value="F:oxidoreductase activity"/>
    <property type="evidence" value="ECO:0007669"/>
    <property type="project" value="UniProtKB-KW"/>
</dbReference>
<gene>
    <name evidence="5" type="ORF">ADU59_28465</name>
</gene>
<dbReference type="PANTHER" id="PTHR24321">
    <property type="entry name" value="DEHYDROGENASES, SHORT CHAIN"/>
    <property type="match status" value="1"/>
</dbReference>
<dbReference type="Gene3D" id="3.40.50.720">
    <property type="entry name" value="NAD(P)-binding Rossmann-like Domain"/>
    <property type="match status" value="1"/>
</dbReference>
<dbReference type="PRINTS" id="PR00080">
    <property type="entry name" value="SDRFAMILY"/>
</dbReference>
<name>A0A1C7NT11_9HYPH</name>
<dbReference type="EMBL" id="LGLV01000023">
    <property type="protein sequence ID" value="OBZ92138.1"/>
    <property type="molecule type" value="Genomic_DNA"/>
</dbReference>
<evidence type="ECO:0000256" key="2">
    <source>
        <dbReference type="ARBA" id="ARBA00023002"/>
    </source>
</evidence>
<evidence type="ECO:0000313" key="6">
    <source>
        <dbReference type="Proteomes" id="UP000093111"/>
    </source>
</evidence>
<dbReference type="InterPro" id="IPR036291">
    <property type="entry name" value="NAD(P)-bd_dom_sf"/>
</dbReference>
<dbReference type="SMART" id="SM00822">
    <property type="entry name" value="PKS_KR"/>
    <property type="match status" value="1"/>
</dbReference>
<dbReference type="CDD" id="cd05233">
    <property type="entry name" value="SDR_c"/>
    <property type="match status" value="1"/>
</dbReference>
<dbReference type="AlphaFoldDB" id="A0A1C7NT11"/>
<comment type="similarity">
    <text evidence="1">Belongs to the short-chain dehydrogenases/reductases (SDR) family.</text>
</comment>
<dbReference type="PROSITE" id="PS00061">
    <property type="entry name" value="ADH_SHORT"/>
    <property type="match status" value="1"/>
</dbReference>
<evidence type="ECO:0000256" key="1">
    <source>
        <dbReference type="ARBA" id="ARBA00006484"/>
    </source>
</evidence>
<evidence type="ECO:0000256" key="3">
    <source>
        <dbReference type="ARBA" id="ARBA00023027"/>
    </source>
</evidence>
<dbReference type="InterPro" id="IPR002347">
    <property type="entry name" value="SDR_fam"/>
</dbReference>
<dbReference type="PANTHER" id="PTHR24321:SF8">
    <property type="entry name" value="ESTRADIOL 17-BETA-DEHYDROGENASE 8-RELATED"/>
    <property type="match status" value="1"/>
</dbReference>
<keyword evidence="3" id="KW-0520">NAD</keyword>
<dbReference type="STRING" id="1612624.ADU59_28465"/>
<dbReference type="OrthoDB" id="7568484at2"/>
<dbReference type="InterPro" id="IPR020904">
    <property type="entry name" value="Sc_DH/Rdtase_CS"/>
</dbReference>
<dbReference type="FunFam" id="3.40.50.720:FF:000084">
    <property type="entry name" value="Short-chain dehydrogenase reductase"/>
    <property type="match status" value="1"/>
</dbReference>
<proteinExistence type="inferred from homology"/>